<proteinExistence type="predicted"/>
<dbReference type="PANTHER" id="PTHR23226">
    <property type="entry name" value="ZINC FINGER AND SCAN DOMAIN-CONTAINING"/>
    <property type="match status" value="1"/>
</dbReference>
<keyword evidence="2" id="KW-0479">Metal-binding</keyword>
<evidence type="ECO:0000313" key="11">
    <source>
        <dbReference type="Proteomes" id="UP001318040"/>
    </source>
</evidence>
<dbReference type="SUPFAM" id="SSF57667">
    <property type="entry name" value="beta-beta-alpha zinc fingers"/>
    <property type="match status" value="1"/>
</dbReference>
<accession>A0AAJ7T4Q7</accession>
<feature type="region of interest" description="Disordered" evidence="9">
    <location>
        <begin position="246"/>
        <end position="284"/>
    </location>
</feature>
<dbReference type="GO" id="GO:0000978">
    <property type="term" value="F:RNA polymerase II cis-regulatory region sequence-specific DNA binding"/>
    <property type="evidence" value="ECO:0007669"/>
    <property type="project" value="TreeGrafter"/>
</dbReference>
<dbReference type="FunFam" id="3.30.160.60:FF:000671">
    <property type="entry name" value="Zinc finger protein 26"/>
    <property type="match status" value="1"/>
</dbReference>
<dbReference type="AlphaFoldDB" id="A0AAJ7T4Q7"/>
<dbReference type="GO" id="GO:0000981">
    <property type="term" value="F:DNA-binding transcription factor activity, RNA polymerase II-specific"/>
    <property type="evidence" value="ECO:0007669"/>
    <property type="project" value="TreeGrafter"/>
</dbReference>
<dbReference type="FunFam" id="3.30.160.60:FF:001004">
    <property type="entry name" value="Zinc finger protein 426"/>
    <property type="match status" value="1"/>
</dbReference>
<evidence type="ECO:0000256" key="6">
    <source>
        <dbReference type="ARBA" id="ARBA00023125"/>
    </source>
</evidence>
<evidence type="ECO:0000313" key="14">
    <source>
        <dbReference type="RefSeq" id="XP_032811195.1"/>
    </source>
</evidence>
<keyword evidence="11" id="KW-1185">Reference proteome</keyword>
<feature type="region of interest" description="Disordered" evidence="9">
    <location>
        <begin position="340"/>
        <end position="362"/>
    </location>
</feature>
<feature type="domain" description="C2H2-type" evidence="10">
    <location>
        <begin position="417"/>
        <end position="440"/>
    </location>
</feature>
<dbReference type="RefSeq" id="XP_032811195.1">
    <property type="nucleotide sequence ID" value="XM_032955304.1"/>
</dbReference>
<reference evidence="11" key="2">
    <citation type="submission" date="2025-05" db="UniProtKB">
        <authorList>
            <consortium name="RefSeq"/>
        </authorList>
    </citation>
    <scope>NUCLEOTIDE SEQUENCE [LARGE SCALE GENOMIC DNA]</scope>
</reference>
<evidence type="ECO:0000256" key="9">
    <source>
        <dbReference type="SAM" id="MobiDB-lite"/>
    </source>
</evidence>
<evidence type="ECO:0000256" key="3">
    <source>
        <dbReference type="ARBA" id="ARBA00022737"/>
    </source>
</evidence>
<dbReference type="SMART" id="SM00355">
    <property type="entry name" value="ZnF_C2H2"/>
    <property type="match status" value="2"/>
</dbReference>
<evidence type="ECO:0000256" key="2">
    <source>
        <dbReference type="ARBA" id="ARBA00022723"/>
    </source>
</evidence>
<dbReference type="RefSeq" id="XP_032811186.1">
    <property type="nucleotide sequence ID" value="XM_032955295.1"/>
</dbReference>
<dbReference type="InterPro" id="IPR013087">
    <property type="entry name" value="Znf_C2H2_type"/>
</dbReference>
<keyword evidence="3" id="KW-0677">Repeat</keyword>
<protein>
    <submittedName>
        <fullName evidence="12 13">Uncharacterized protein LOC116942878</fullName>
    </submittedName>
</protein>
<dbReference type="Proteomes" id="UP001318040">
    <property type="component" value="Chromosome 1"/>
</dbReference>
<feature type="domain" description="C2H2-type" evidence="10">
    <location>
        <begin position="390"/>
        <end position="417"/>
    </location>
</feature>
<feature type="compositionally biased region" description="Pro residues" evidence="9">
    <location>
        <begin position="269"/>
        <end position="280"/>
    </location>
</feature>
<dbReference type="KEGG" id="pmrn:116942878"/>
<organism evidence="11 14">
    <name type="scientific">Petromyzon marinus</name>
    <name type="common">Sea lamprey</name>
    <dbReference type="NCBI Taxonomy" id="7757"/>
    <lineage>
        <taxon>Eukaryota</taxon>
        <taxon>Metazoa</taxon>
        <taxon>Chordata</taxon>
        <taxon>Craniata</taxon>
        <taxon>Vertebrata</taxon>
        <taxon>Cyclostomata</taxon>
        <taxon>Hyperoartia</taxon>
        <taxon>Petromyzontiformes</taxon>
        <taxon>Petromyzontidae</taxon>
        <taxon>Petromyzon</taxon>
    </lineage>
</organism>
<feature type="compositionally biased region" description="Low complexity" evidence="9">
    <location>
        <begin position="255"/>
        <end position="268"/>
    </location>
</feature>
<dbReference type="GO" id="GO:0008270">
    <property type="term" value="F:zinc ion binding"/>
    <property type="evidence" value="ECO:0007669"/>
    <property type="project" value="UniProtKB-KW"/>
</dbReference>
<evidence type="ECO:0000256" key="1">
    <source>
        <dbReference type="ARBA" id="ARBA00004123"/>
    </source>
</evidence>
<evidence type="ECO:0000256" key="4">
    <source>
        <dbReference type="ARBA" id="ARBA00022771"/>
    </source>
</evidence>
<keyword evidence="6" id="KW-0238">DNA-binding</keyword>
<evidence type="ECO:0000256" key="7">
    <source>
        <dbReference type="ARBA" id="ARBA00023242"/>
    </source>
</evidence>
<sequence>MACVAVELPDPRADFAAWLGAHGVKAPCFAEAVEREFGIGDYDDLMACAEDEQVMLELFAMARCRLPFALYAALRRVIKACVPALPQARAEQEAGVGLRGLLAIIVATLSSLSQELLQSAHKFSALDPTLGQQWSTGDGYNGDAASPDSDGGVRLDGFVSPMPYEDNAVRIKTEDCKDEAVEEEVVEEEELHGEGTFAPVWDPAEFGAAINDDYTVRGDEGVDRMCITKEDGHGSADDAERDEALLLRPPPPLSRSPLPMTTLPGPSSSLPPLPQPPLTRPPLSGQEAMHQQYMYVIQLMKSSAAGGGLDSGGGSGSGSSAGSIRPFAPSVKEAFASRWSAPDGGAAAGGGGEEREVTRGGGQLPPERLASPLLLPPPLGAPGVVIRKPFVCQLCGEGFTHSSGLSRHKRIHTEKLYKCHECGKEFLLAYTLKRHRRVHM</sequence>
<evidence type="ECO:0000259" key="10">
    <source>
        <dbReference type="PROSITE" id="PS50157"/>
    </source>
</evidence>
<dbReference type="GO" id="GO:0005634">
    <property type="term" value="C:nucleus"/>
    <property type="evidence" value="ECO:0007669"/>
    <property type="project" value="UniProtKB-SubCell"/>
</dbReference>
<evidence type="ECO:0000256" key="5">
    <source>
        <dbReference type="ARBA" id="ARBA00022833"/>
    </source>
</evidence>
<evidence type="ECO:0000313" key="13">
    <source>
        <dbReference type="RefSeq" id="XP_032811186.1"/>
    </source>
</evidence>
<dbReference type="RefSeq" id="XP_032811176.1">
    <property type="nucleotide sequence ID" value="XM_032955285.1"/>
</dbReference>
<name>A0AAJ7T4Q7_PETMA</name>
<dbReference type="Gene3D" id="3.30.160.60">
    <property type="entry name" value="Classic Zinc Finger"/>
    <property type="match status" value="2"/>
</dbReference>
<keyword evidence="7" id="KW-0539">Nucleus</keyword>
<evidence type="ECO:0000313" key="12">
    <source>
        <dbReference type="RefSeq" id="XP_032811176.1"/>
    </source>
</evidence>
<dbReference type="InterPro" id="IPR036236">
    <property type="entry name" value="Znf_C2H2_sf"/>
</dbReference>
<keyword evidence="5" id="KW-0862">Zinc</keyword>
<keyword evidence="4 8" id="KW-0863">Zinc-finger</keyword>
<dbReference type="PANTHER" id="PTHR23226:SF416">
    <property type="entry name" value="FI01424P"/>
    <property type="match status" value="1"/>
</dbReference>
<dbReference type="PROSITE" id="PS50157">
    <property type="entry name" value="ZINC_FINGER_C2H2_2"/>
    <property type="match status" value="2"/>
</dbReference>
<evidence type="ECO:0000256" key="8">
    <source>
        <dbReference type="PROSITE-ProRule" id="PRU00042"/>
    </source>
</evidence>
<comment type="subcellular location">
    <subcellularLocation>
        <location evidence="1">Nucleus</location>
    </subcellularLocation>
</comment>
<dbReference type="Pfam" id="PF00096">
    <property type="entry name" value="zf-C2H2"/>
    <property type="match status" value="2"/>
</dbReference>
<gene>
    <name evidence="12 13 14" type="primary">LOC116942878</name>
</gene>
<reference evidence="12 13" key="1">
    <citation type="submission" date="2025-04" db="UniProtKB">
        <authorList>
            <consortium name="RefSeq"/>
        </authorList>
    </citation>
    <scope>IDENTIFICATION</scope>
    <source>
        <tissue evidence="12 13">Sperm</tissue>
    </source>
</reference>
<dbReference type="PROSITE" id="PS00028">
    <property type="entry name" value="ZINC_FINGER_C2H2_1"/>
    <property type="match status" value="2"/>
</dbReference>